<keyword evidence="10" id="KW-0969">Cilium</keyword>
<evidence type="ECO:0000256" key="3">
    <source>
        <dbReference type="ARBA" id="ARBA00009677"/>
    </source>
</evidence>
<feature type="domain" description="Flagellar basal-body/hook protein C-terminal" evidence="8">
    <location>
        <begin position="527"/>
        <end position="566"/>
    </location>
</feature>
<keyword evidence="5 7" id="KW-0964">Secreted</keyword>
<evidence type="ECO:0000259" key="9">
    <source>
        <dbReference type="Pfam" id="PF22638"/>
    </source>
</evidence>
<evidence type="ECO:0000259" key="8">
    <source>
        <dbReference type="Pfam" id="PF06429"/>
    </source>
</evidence>
<dbReference type="GO" id="GO:0044780">
    <property type="term" value="P:bacterial-type flagellum assembly"/>
    <property type="evidence" value="ECO:0007669"/>
    <property type="project" value="InterPro"/>
</dbReference>
<gene>
    <name evidence="7 10" type="primary">flgK</name>
    <name evidence="10" type="ORF">Mal52_15430</name>
</gene>
<comment type="similarity">
    <text evidence="3 7">Belongs to the flagella basal body rod proteins family.</text>
</comment>
<dbReference type="PANTHER" id="PTHR30033:SF2">
    <property type="entry name" value="FLAGELLAR HOOK PROTEIN"/>
    <property type="match status" value="1"/>
</dbReference>
<evidence type="ECO:0000256" key="4">
    <source>
        <dbReference type="ARBA" id="ARBA00016244"/>
    </source>
</evidence>
<organism evidence="10 11">
    <name type="scientific">Symmachiella dynata</name>
    <dbReference type="NCBI Taxonomy" id="2527995"/>
    <lineage>
        <taxon>Bacteria</taxon>
        <taxon>Pseudomonadati</taxon>
        <taxon>Planctomycetota</taxon>
        <taxon>Planctomycetia</taxon>
        <taxon>Planctomycetales</taxon>
        <taxon>Planctomycetaceae</taxon>
        <taxon>Symmachiella</taxon>
    </lineage>
</organism>
<dbReference type="AlphaFoldDB" id="A0A517ZKQ0"/>
<evidence type="ECO:0000256" key="5">
    <source>
        <dbReference type="ARBA" id="ARBA00022525"/>
    </source>
</evidence>
<keyword evidence="6 7" id="KW-0975">Bacterial flagellum</keyword>
<dbReference type="SUPFAM" id="SSF64518">
    <property type="entry name" value="Phase 1 flagellin"/>
    <property type="match status" value="1"/>
</dbReference>
<dbReference type="InterPro" id="IPR002371">
    <property type="entry name" value="FlgK"/>
</dbReference>
<feature type="domain" description="Flagellar hook-associated protein FlgK helical" evidence="9">
    <location>
        <begin position="95"/>
        <end position="319"/>
    </location>
</feature>
<dbReference type="Pfam" id="PF06429">
    <property type="entry name" value="Flg_bbr_C"/>
    <property type="match status" value="1"/>
</dbReference>
<comment type="subcellular location">
    <subcellularLocation>
        <location evidence="1 7">Bacterial flagellum</location>
    </subcellularLocation>
    <subcellularLocation>
        <location evidence="2 7">Secreted</location>
    </subcellularLocation>
</comment>
<dbReference type="InterPro" id="IPR053927">
    <property type="entry name" value="FlgK_helical"/>
</dbReference>
<evidence type="ECO:0000313" key="10">
    <source>
        <dbReference type="EMBL" id="QDU43072.1"/>
    </source>
</evidence>
<keyword evidence="11" id="KW-1185">Reference proteome</keyword>
<name>A0A517ZKQ0_9PLAN</name>
<sequence>MGLNSALAIAGRSLEVFTTGIEVAGNNISNANTPGYIRERLYLNPSQGTKQGALVVGGGVLVDGIRQEIDKYLETRIHASSSDFYGSQQREDIYKQLEATVNELSDGDLSTGLNEFLGKIQDFANQPEVSAVAQLAVQQGVEFAREISEMRARINDQRSSLGVKVTDLVNEANVLIDRIGELNRKITETEAGGLLHSDAGGLRTERYNAMNRLAEIVPIRAVERETGYFDIFVGPDHLVLQGEVQHLETEVSVDREAQVLNVKVEGSISNLPGTSGELNGVIDGRDQILGGFIDELDTYTQNIIFEFNKIHASGQGTEGFDTVTGTYSVEDTAASLDDAGLTFAPEHGSFEVIIENKLTGARETTTIQIDLDGINPGPNTSLDSLRADLDAISNVTATLTPDRRLELSAGENYEIYFANDDSGTLAALGINTFFTGSGSSDIGVNQTVLNDTSKFAVTQGGGSGDGSNALKLAKFIENPVEGLGGVNLNDYYDGMISELAQNSASETAVRQGFESFRNSLLTQKQQFSGVSLDEEAIKVMELQRSYQMAARFIGVIDELLSTLVSL</sequence>
<dbReference type="EMBL" id="CP036276">
    <property type="protein sequence ID" value="QDU43072.1"/>
    <property type="molecule type" value="Genomic_DNA"/>
</dbReference>
<dbReference type="KEGG" id="sdyn:Mal52_15430"/>
<accession>A0A517ZKQ0</accession>
<evidence type="ECO:0000256" key="6">
    <source>
        <dbReference type="ARBA" id="ARBA00023143"/>
    </source>
</evidence>
<dbReference type="PANTHER" id="PTHR30033">
    <property type="entry name" value="FLAGELLAR HOOK-ASSOCIATED PROTEIN 1"/>
    <property type="match status" value="1"/>
</dbReference>
<dbReference type="GO" id="GO:0009424">
    <property type="term" value="C:bacterial-type flagellum hook"/>
    <property type="evidence" value="ECO:0007669"/>
    <property type="project" value="UniProtKB-UniRule"/>
</dbReference>
<evidence type="ECO:0000256" key="7">
    <source>
        <dbReference type="RuleBase" id="RU362065"/>
    </source>
</evidence>
<reference evidence="10 11" key="1">
    <citation type="submission" date="2019-02" db="EMBL/GenBank/DDBJ databases">
        <title>Deep-cultivation of Planctomycetes and their phenomic and genomic characterization uncovers novel biology.</title>
        <authorList>
            <person name="Wiegand S."/>
            <person name="Jogler M."/>
            <person name="Boedeker C."/>
            <person name="Pinto D."/>
            <person name="Vollmers J."/>
            <person name="Rivas-Marin E."/>
            <person name="Kohn T."/>
            <person name="Peeters S.H."/>
            <person name="Heuer A."/>
            <person name="Rast P."/>
            <person name="Oberbeckmann S."/>
            <person name="Bunk B."/>
            <person name="Jeske O."/>
            <person name="Meyerdierks A."/>
            <person name="Storesund J.E."/>
            <person name="Kallscheuer N."/>
            <person name="Luecker S."/>
            <person name="Lage O.M."/>
            <person name="Pohl T."/>
            <person name="Merkel B.J."/>
            <person name="Hornburger P."/>
            <person name="Mueller R.-W."/>
            <person name="Bruemmer F."/>
            <person name="Labrenz M."/>
            <person name="Spormann A.M."/>
            <person name="Op den Camp H."/>
            <person name="Overmann J."/>
            <person name="Amann R."/>
            <person name="Jetten M.S.M."/>
            <person name="Mascher T."/>
            <person name="Medema M.H."/>
            <person name="Devos D.P."/>
            <person name="Kaster A.-K."/>
            <person name="Ovreas L."/>
            <person name="Rohde M."/>
            <person name="Galperin M.Y."/>
            <person name="Jogler C."/>
        </authorList>
    </citation>
    <scope>NUCLEOTIDE SEQUENCE [LARGE SCALE GENOMIC DNA]</scope>
    <source>
        <strain evidence="10 11">Mal52</strain>
    </source>
</reference>
<evidence type="ECO:0000313" key="11">
    <source>
        <dbReference type="Proteomes" id="UP000319383"/>
    </source>
</evidence>
<dbReference type="GO" id="GO:0005576">
    <property type="term" value="C:extracellular region"/>
    <property type="evidence" value="ECO:0007669"/>
    <property type="project" value="UniProtKB-SubCell"/>
</dbReference>
<dbReference type="RefSeq" id="WP_231962545.1">
    <property type="nucleotide sequence ID" value="NZ_CP036276.1"/>
</dbReference>
<proteinExistence type="inferred from homology"/>
<dbReference type="PRINTS" id="PR01005">
    <property type="entry name" value="FLGHOOKAP1"/>
</dbReference>
<dbReference type="GO" id="GO:0005198">
    <property type="term" value="F:structural molecule activity"/>
    <property type="evidence" value="ECO:0007669"/>
    <property type="project" value="UniProtKB-UniRule"/>
</dbReference>
<dbReference type="InterPro" id="IPR010930">
    <property type="entry name" value="Flg_bb/hook_C_dom"/>
</dbReference>
<evidence type="ECO:0000256" key="2">
    <source>
        <dbReference type="ARBA" id="ARBA00004613"/>
    </source>
</evidence>
<dbReference type="Proteomes" id="UP000319383">
    <property type="component" value="Chromosome"/>
</dbReference>
<dbReference type="NCBIfam" id="TIGR02492">
    <property type="entry name" value="flgK_ends"/>
    <property type="match status" value="1"/>
</dbReference>
<keyword evidence="10" id="KW-0966">Cell projection</keyword>
<keyword evidence="10" id="KW-0282">Flagellum</keyword>
<protein>
    <recommendedName>
        <fullName evidence="4 7">Flagellar hook-associated protein 1</fullName>
        <shortName evidence="7">HAP1</shortName>
    </recommendedName>
</protein>
<dbReference type="Pfam" id="PF22638">
    <property type="entry name" value="FlgK_D1"/>
    <property type="match status" value="1"/>
</dbReference>
<evidence type="ECO:0000256" key="1">
    <source>
        <dbReference type="ARBA" id="ARBA00004365"/>
    </source>
</evidence>